<keyword evidence="1" id="KW-0418">Kinase</keyword>
<sequence>MAHCIPLSRAPFPFYIRPSSSGKTSISRLLRDAFTSKSLTKSPAPICTILHADDFYIPDSDLPVVELGGTGQKVQDWDCPEALNFPEFISSLRYAKEFGRLPESHKSYEVTHAVGVDESILKLVKDDDNGGGDGGKEKILELERKVVGWLKSVEKGLGRRVERVVIVDGFLIFGSGVPEELKEEFDIKLMIRTPYEKAKQRREDRAGYTTMEGFWHDPPGYFELLVWPAYVKQHSYLFRDGDMNTGILTEGALNSGLRTPAATDLTLMQTLEWAVETLDQIKLSDKGGLEA</sequence>
<protein>
    <submittedName>
        <fullName evidence="1">Ribosylnicotinamide kinase</fullName>
    </submittedName>
</protein>
<reference evidence="1 2" key="1">
    <citation type="submission" date="2019-06" db="EMBL/GenBank/DDBJ databases">
        <authorList>
            <person name="Palmer J.M."/>
        </authorList>
    </citation>
    <scope>NUCLEOTIDE SEQUENCE [LARGE SCALE GENOMIC DNA]</scope>
    <source>
        <strain evidence="1 2">TWF788</strain>
    </source>
</reference>
<accession>A0A7C8P9U0</accession>
<dbReference type="EMBL" id="JAABOE010000179">
    <property type="protein sequence ID" value="KAF3159761.1"/>
    <property type="molecule type" value="Genomic_DNA"/>
</dbReference>
<name>A0A7C8P9U0_ORBOL</name>
<evidence type="ECO:0000313" key="1">
    <source>
        <dbReference type="EMBL" id="KAF3159761.1"/>
    </source>
</evidence>
<dbReference type="AlphaFoldDB" id="A0A7C8P9U0"/>
<proteinExistence type="predicted"/>
<dbReference type="SUPFAM" id="SSF52540">
    <property type="entry name" value="P-loop containing nucleoside triphosphate hydrolases"/>
    <property type="match status" value="1"/>
</dbReference>
<dbReference type="CDD" id="cd02024">
    <property type="entry name" value="NRK1"/>
    <property type="match status" value="1"/>
</dbReference>
<organism evidence="1 2">
    <name type="scientific">Orbilia oligospora</name>
    <name type="common">Nematode-trapping fungus</name>
    <name type="synonym">Arthrobotrys oligospora</name>
    <dbReference type="NCBI Taxonomy" id="2813651"/>
    <lineage>
        <taxon>Eukaryota</taxon>
        <taxon>Fungi</taxon>
        <taxon>Dikarya</taxon>
        <taxon>Ascomycota</taxon>
        <taxon>Pezizomycotina</taxon>
        <taxon>Orbiliomycetes</taxon>
        <taxon>Orbiliales</taxon>
        <taxon>Orbiliaceae</taxon>
        <taxon>Orbilia</taxon>
    </lineage>
</organism>
<gene>
    <name evidence="1" type="primary">NRK1</name>
    <name evidence="1" type="ORF">TWF788_003534</name>
</gene>
<evidence type="ECO:0000313" key="2">
    <source>
        <dbReference type="Proteomes" id="UP000479691"/>
    </source>
</evidence>
<keyword evidence="1" id="KW-0808">Transferase</keyword>
<dbReference type="Proteomes" id="UP000479691">
    <property type="component" value="Unassembled WGS sequence"/>
</dbReference>
<dbReference type="GO" id="GO:0016301">
    <property type="term" value="F:kinase activity"/>
    <property type="evidence" value="ECO:0007669"/>
    <property type="project" value="UniProtKB-KW"/>
</dbReference>
<comment type="caution">
    <text evidence="1">The sequence shown here is derived from an EMBL/GenBank/DDBJ whole genome shotgun (WGS) entry which is preliminary data.</text>
</comment>
<dbReference type="InterPro" id="IPR027417">
    <property type="entry name" value="P-loop_NTPase"/>
</dbReference>
<dbReference type="Gene3D" id="3.40.50.300">
    <property type="entry name" value="P-loop containing nucleotide triphosphate hydrolases"/>
    <property type="match status" value="1"/>
</dbReference>